<accession>A0AA39ZT37</accession>
<proteinExistence type="predicted"/>
<reference evidence="2" key="1">
    <citation type="submission" date="2023-06" db="EMBL/GenBank/DDBJ databases">
        <title>Genome-scale phylogeny and comparative genomics of the fungal order Sordariales.</title>
        <authorList>
            <consortium name="Lawrence Berkeley National Laboratory"/>
            <person name="Hensen N."/>
            <person name="Bonometti L."/>
            <person name="Westerberg I."/>
            <person name="Brannstrom I.O."/>
            <person name="Guillou S."/>
            <person name="Cros-Aarteil S."/>
            <person name="Calhoun S."/>
            <person name="Haridas S."/>
            <person name="Kuo A."/>
            <person name="Mondo S."/>
            <person name="Pangilinan J."/>
            <person name="Riley R."/>
            <person name="LaButti K."/>
            <person name="Andreopoulos B."/>
            <person name="Lipzen A."/>
            <person name="Chen C."/>
            <person name="Yanf M."/>
            <person name="Daum C."/>
            <person name="Ng V."/>
            <person name="Clum A."/>
            <person name="Steindorff A."/>
            <person name="Ohm R."/>
            <person name="Martin F."/>
            <person name="Silar P."/>
            <person name="Natvig D."/>
            <person name="Lalanne C."/>
            <person name="Gautier V."/>
            <person name="Ament-velasquez S.L."/>
            <person name="Kruys A."/>
            <person name="Hutchinson M.I."/>
            <person name="Powell A.J."/>
            <person name="Barry K."/>
            <person name="Miller A.N."/>
            <person name="Grigoriev I.V."/>
            <person name="Debuchy R."/>
            <person name="Gladieux P."/>
            <person name="Thoren M.H."/>
            <person name="Johannesson H."/>
        </authorList>
    </citation>
    <scope>NUCLEOTIDE SEQUENCE</scope>
    <source>
        <strain evidence="2">SMH2392-1A</strain>
    </source>
</reference>
<dbReference type="AlphaFoldDB" id="A0AA39ZT37"/>
<evidence type="ECO:0000256" key="1">
    <source>
        <dbReference type="SAM" id="MobiDB-lite"/>
    </source>
</evidence>
<sequence length="101" mass="10997">MAHRWAAAWRAKGSPASVAWVAIPCCAGQAAHPQWNFHTRQTQKADRTANGSPALLQAAFGPNEAQSPTPHWADNPPPREAQNYNCTLAKDNRSAKIAWTP</sequence>
<keyword evidence="3" id="KW-1185">Reference proteome</keyword>
<dbReference type="Proteomes" id="UP001172101">
    <property type="component" value="Unassembled WGS sequence"/>
</dbReference>
<gene>
    <name evidence="2" type="ORF">B0T26DRAFT_680849</name>
</gene>
<dbReference type="EMBL" id="JAUIRO010000008">
    <property type="protein sequence ID" value="KAK0703108.1"/>
    <property type="molecule type" value="Genomic_DNA"/>
</dbReference>
<feature type="region of interest" description="Disordered" evidence="1">
    <location>
        <begin position="57"/>
        <end position="87"/>
    </location>
</feature>
<organism evidence="2 3">
    <name type="scientific">Lasiosphaeria miniovina</name>
    <dbReference type="NCBI Taxonomy" id="1954250"/>
    <lineage>
        <taxon>Eukaryota</taxon>
        <taxon>Fungi</taxon>
        <taxon>Dikarya</taxon>
        <taxon>Ascomycota</taxon>
        <taxon>Pezizomycotina</taxon>
        <taxon>Sordariomycetes</taxon>
        <taxon>Sordariomycetidae</taxon>
        <taxon>Sordariales</taxon>
        <taxon>Lasiosphaeriaceae</taxon>
        <taxon>Lasiosphaeria</taxon>
    </lineage>
</organism>
<evidence type="ECO:0000313" key="3">
    <source>
        <dbReference type="Proteomes" id="UP001172101"/>
    </source>
</evidence>
<name>A0AA39ZT37_9PEZI</name>
<comment type="caution">
    <text evidence="2">The sequence shown here is derived from an EMBL/GenBank/DDBJ whole genome shotgun (WGS) entry which is preliminary data.</text>
</comment>
<protein>
    <submittedName>
        <fullName evidence="2">Uncharacterized protein</fullName>
    </submittedName>
</protein>
<evidence type="ECO:0000313" key="2">
    <source>
        <dbReference type="EMBL" id="KAK0703108.1"/>
    </source>
</evidence>
<dbReference type="RefSeq" id="XP_060289967.1">
    <property type="nucleotide sequence ID" value="XM_060440552.1"/>
</dbReference>
<dbReference type="GeneID" id="85323822"/>